<keyword evidence="3" id="KW-0997">Cell inner membrane</keyword>
<protein>
    <submittedName>
        <fullName evidence="8">Lipid A biosynthesis lauroyl acyltransferase</fullName>
    </submittedName>
</protein>
<reference evidence="8 9" key="2">
    <citation type="submission" date="2018-12" db="EMBL/GenBank/DDBJ databases">
        <title>Simiduia agarivorans gen. nov., sp. nov., a marine, agarolytic bacterium isolated from shallow coastal water from Keelung, Taiwan.</title>
        <authorList>
            <person name="Shieh W.Y."/>
        </authorList>
    </citation>
    <scope>NUCLEOTIDE SEQUENCE [LARGE SCALE GENOMIC DNA]</scope>
    <source>
        <strain evidence="8 9">GTF-13</strain>
    </source>
</reference>
<sequence>MVTSNTSTPHQDYLHSYRFQWRFLLPNYWGVWLLFTLLFIIGRLPLPALIGLGKLIGRLFYRIGGSRLRITQTNIRLCFPELTAEEQEQLIRKNYEALGFALLEPGLIWWCSLGRLKRISRVSGYEEHIKPLLARGKGVILFGVHMTCIEAIARLAGVSGVAYNILYRVHDNALYEYLTGVMRRRTLGRFIPRKEVKSMLRFVNQGEIGIILPDQDMGRKRSIWTPFFGIPAATIPVTSDYAQQTGATVAMIQYYRDERGHYVLDFSPPLDNFPTGNLEADTLRVNGMIEGFIRQHPEQYLWQHRRFKHRPEGEAKLY</sequence>
<keyword evidence="7" id="KW-0812">Transmembrane</keyword>
<keyword evidence="7" id="KW-1133">Transmembrane helix</keyword>
<dbReference type="AlphaFoldDB" id="A0A3P3VRH0"/>
<keyword evidence="4 8" id="KW-0808">Transferase</keyword>
<dbReference type="PANTHER" id="PTHR30606:SF9">
    <property type="entry name" value="LIPID A BIOSYNTHESIS LAUROYLTRANSFERASE"/>
    <property type="match status" value="1"/>
</dbReference>
<evidence type="ECO:0000313" key="9">
    <source>
        <dbReference type="Proteomes" id="UP000280792"/>
    </source>
</evidence>
<evidence type="ECO:0000256" key="6">
    <source>
        <dbReference type="ARBA" id="ARBA00023315"/>
    </source>
</evidence>
<dbReference type="RefSeq" id="WP_125015810.1">
    <property type="nucleotide sequence ID" value="NZ_QWEZ01000001.1"/>
</dbReference>
<accession>A0A3P3VRH0</accession>
<gene>
    <name evidence="8" type="ORF">D0544_10100</name>
</gene>
<evidence type="ECO:0000256" key="5">
    <source>
        <dbReference type="ARBA" id="ARBA00023136"/>
    </source>
</evidence>
<evidence type="ECO:0000256" key="3">
    <source>
        <dbReference type="ARBA" id="ARBA00022519"/>
    </source>
</evidence>
<dbReference type="CDD" id="cd07984">
    <property type="entry name" value="LPLAT_LABLAT-like"/>
    <property type="match status" value="1"/>
</dbReference>
<dbReference type="GO" id="GO:0009247">
    <property type="term" value="P:glycolipid biosynthetic process"/>
    <property type="evidence" value="ECO:0007669"/>
    <property type="project" value="UniProtKB-ARBA"/>
</dbReference>
<proteinExistence type="predicted"/>
<keyword evidence="5 7" id="KW-0472">Membrane</keyword>
<dbReference type="Pfam" id="PF03279">
    <property type="entry name" value="Lip_A_acyltrans"/>
    <property type="match status" value="1"/>
</dbReference>
<evidence type="ECO:0000256" key="2">
    <source>
        <dbReference type="ARBA" id="ARBA00022475"/>
    </source>
</evidence>
<evidence type="ECO:0000256" key="7">
    <source>
        <dbReference type="SAM" id="Phobius"/>
    </source>
</evidence>
<evidence type="ECO:0000256" key="4">
    <source>
        <dbReference type="ARBA" id="ARBA00022679"/>
    </source>
</evidence>
<dbReference type="EMBL" id="QWEZ01000001">
    <property type="protein sequence ID" value="RRJ85382.1"/>
    <property type="molecule type" value="Genomic_DNA"/>
</dbReference>
<keyword evidence="6 8" id="KW-0012">Acyltransferase</keyword>
<feature type="transmembrane region" description="Helical" evidence="7">
    <location>
        <begin position="29"/>
        <end position="52"/>
    </location>
</feature>
<organism evidence="8 9">
    <name type="scientific">Aestuariirhabdus litorea</name>
    <dbReference type="NCBI Taxonomy" id="2528527"/>
    <lineage>
        <taxon>Bacteria</taxon>
        <taxon>Pseudomonadati</taxon>
        <taxon>Pseudomonadota</taxon>
        <taxon>Gammaproteobacteria</taxon>
        <taxon>Oceanospirillales</taxon>
        <taxon>Aestuariirhabdaceae</taxon>
        <taxon>Aestuariirhabdus</taxon>
    </lineage>
</organism>
<name>A0A3P3VRH0_9GAMM</name>
<dbReference type="PANTHER" id="PTHR30606">
    <property type="entry name" value="LIPID A BIOSYNTHESIS LAUROYL ACYLTRANSFERASE"/>
    <property type="match status" value="1"/>
</dbReference>
<dbReference type="Proteomes" id="UP000280792">
    <property type="component" value="Unassembled WGS sequence"/>
</dbReference>
<evidence type="ECO:0000313" key="8">
    <source>
        <dbReference type="EMBL" id="RRJ85382.1"/>
    </source>
</evidence>
<dbReference type="PIRSF" id="PIRSF026649">
    <property type="entry name" value="MsbB"/>
    <property type="match status" value="1"/>
</dbReference>
<evidence type="ECO:0000256" key="1">
    <source>
        <dbReference type="ARBA" id="ARBA00004533"/>
    </source>
</evidence>
<keyword evidence="9" id="KW-1185">Reference proteome</keyword>
<keyword evidence="2" id="KW-1003">Cell membrane</keyword>
<reference evidence="8 9" key="1">
    <citation type="submission" date="2018-08" db="EMBL/GenBank/DDBJ databases">
        <authorList>
            <person name="Khan S.A."/>
        </authorList>
    </citation>
    <scope>NUCLEOTIDE SEQUENCE [LARGE SCALE GENOMIC DNA]</scope>
    <source>
        <strain evidence="8 9">GTF-13</strain>
    </source>
</reference>
<comment type="subcellular location">
    <subcellularLocation>
        <location evidence="1">Cell inner membrane</location>
    </subcellularLocation>
</comment>
<dbReference type="GO" id="GO:0016746">
    <property type="term" value="F:acyltransferase activity"/>
    <property type="evidence" value="ECO:0007669"/>
    <property type="project" value="UniProtKB-KW"/>
</dbReference>
<comment type="caution">
    <text evidence="8">The sequence shown here is derived from an EMBL/GenBank/DDBJ whole genome shotgun (WGS) entry which is preliminary data.</text>
</comment>
<dbReference type="GO" id="GO:0005886">
    <property type="term" value="C:plasma membrane"/>
    <property type="evidence" value="ECO:0007669"/>
    <property type="project" value="UniProtKB-SubCell"/>
</dbReference>
<dbReference type="InterPro" id="IPR004960">
    <property type="entry name" value="LipA_acyltrans"/>
</dbReference>